<dbReference type="Proteomes" id="UP000308600">
    <property type="component" value="Unassembled WGS sequence"/>
</dbReference>
<evidence type="ECO:0000313" key="1">
    <source>
        <dbReference type="EMBL" id="TFK61922.1"/>
    </source>
</evidence>
<organism evidence="1 2">
    <name type="scientific">Pluteus cervinus</name>
    <dbReference type="NCBI Taxonomy" id="181527"/>
    <lineage>
        <taxon>Eukaryota</taxon>
        <taxon>Fungi</taxon>
        <taxon>Dikarya</taxon>
        <taxon>Basidiomycota</taxon>
        <taxon>Agaricomycotina</taxon>
        <taxon>Agaricomycetes</taxon>
        <taxon>Agaricomycetidae</taxon>
        <taxon>Agaricales</taxon>
        <taxon>Pluteineae</taxon>
        <taxon>Pluteaceae</taxon>
        <taxon>Pluteus</taxon>
    </lineage>
</organism>
<reference evidence="1 2" key="1">
    <citation type="journal article" date="2019" name="Nat. Ecol. Evol.">
        <title>Megaphylogeny resolves global patterns of mushroom evolution.</title>
        <authorList>
            <person name="Varga T."/>
            <person name="Krizsan K."/>
            <person name="Foldi C."/>
            <person name="Dima B."/>
            <person name="Sanchez-Garcia M."/>
            <person name="Sanchez-Ramirez S."/>
            <person name="Szollosi G.J."/>
            <person name="Szarkandi J.G."/>
            <person name="Papp V."/>
            <person name="Albert L."/>
            <person name="Andreopoulos W."/>
            <person name="Angelini C."/>
            <person name="Antonin V."/>
            <person name="Barry K.W."/>
            <person name="Bougher N.L."/>
            <person name="Buchanan P."/>
            <person name="Buyck B."/>
            <person name="Bense V."/>
            <person name="Catcheside P."/>
            <person name="Chovatia M."/>
            <person name="Cooper J."/>
            <person name="Damon W."/>
            <person name="Desjardin D."/>
            <person name="Finy P."/>
            <person name="Geml J."/>
            <person name="Haridas S."/>
            <person name="Hughes K."/>
            <person name="Justo A."/>
            <person name="Karasinski D."/>
            <person name="Kautmanova I."/>
            <person name="Kiss B."/>
            <person name="Kocsube S."/>
            <person name="Kotiranta H."/>
            <person name="LaButti K.M."/>
            <person name="Lechner B.E."/>
            <person name="Liimatainen K."/>
            <person name="Lipzen A."/>
            <person name="Lukacs Z."/>
            <person name="Mihaltcheva S."/>
            <person name="Morgado L.N."/>
            <person name="Niskanen T."/>
            <person name="Noordeloos M.E."/>
            <person name="Ohm R.A."/>
            <person name="Ortiz-Santana B."/>
            <person name="Ovrebo C."/>
            <person name="Racz N."/>
            <person name="Riley R."/>
            <person name="Savchenko A."/>
            <person name="Shiryaev A."/>
            <person name="Soop K."/>
            <person name="Spirin V."/>
            <person name="Szebenyi C."/>
            <person name="Tomsovsky M."/>
            <person name="Tulloss R.E."/>
            <person name="Uehling J."/>
            <person name="Grigoriev I.V."/>
            <person name="Vagvolgyi C."/>
            <person name="Papp T."/>
            <person name="Martin F.M."/>
            <person name="Miettinen O."/>
            <person name="Hibbett D.S."/>
            <person name="Nagy L.G."/>
        </authorList>
    </citation>
    <scope>NUCLEOTIDE SEQUENCE [LARGE SCALE GENOMIC DNA]</scope>
    <source>
        <strain evidence="1 2">NL-1719</strain>
    </source>
</reference>
<protein>
    <submittedName>
        <fullName evidence="1">Uncharacterized protein</fullName>
    </submittedName>
</protein>
<accession>A0ACD3A897</accession>
<dbReference type="EMBL" id="ML208619">
    <property type="protein sequence ID" value="TFK61922.1"/>
    <property type="molecule type" value="Genomic_DNA"/>
</dbReference>
<name>A0ACD3A897_9AGAR</name>
<gene>
    <name evidence="1" type="ORF">BDN72DRAFT_863239</name>
</gene>
<proteinExistence type="predicted"/>
<keyword evidence="2" id="KW-1185">Reference proteome</keyword>
<sequence>MSSPFKRPPSPTLSTDPSNPKRTRSSSIDPDNRIPATPDSAAPAATPGSIDPTMTSQEARLLQCEKKIEILLWNAVRVGGMQDAVVGVMNDMTDVRTIANRAEMAAMTANLQTEDRHAHNRIASRGCPFPGSVTASPRCLVSPLATPLPPPLVPPHPYEDMPVHESAYSLFNAM</sequence>
<evidence type="ECO:0000313" key="2">
    <source>
        <dbReference type="Proteomes" id="UP000308600"/>
    </source>
</evidence>